<comment type="caution">
    <text evidence="4">The sequence shown here is derived from an EMBL/GenBank/DDBJ whole genome shotgun (WGS) entry which is preliminary data.</text>
</comment>
<evidence type="ECO:0000256" key="1">
    <source>
        <dbReference type="ARBA" id="ARBA00022553"/>
    </source>
</evidence>
<dbReference type="InterPro" id="IPR001789">
    <property type="entry name" value="Sig_transdc_resp-reg_receiver"/>
</dbReference>
<keyword evidence="5" id="KW-1185">Reference proteome</keyword>
<reference evidence="5" key="1">
    <citation type="journal article" date="2019" name="Int. J. Syst. Evol. Microbiol.">
        <title>The Global Catalogue of Microorganisms (GCM) 10K type strain sequencing project: providing services to taxonomists for standard genome sequencing and annotation.</title>
        <authorList>
            <consortium name="The Broad Institute Genomics Platform"/>
            <consortium name="The Broad Institute Genome Sequencing Center for Infectious Disease"/>
            <person name="Wu L."/>
            <person name="Ma J."/>
        </authorList>
    </citation>
    <scope>NUCLEOTIDE SEQUENCE [LARGE SCALE GENOMIC DNA]</scope>
    <source>
        <strain evidence="5">KCTC 42964</strain>
    </source>
</reference>
<keyword evidence="1 2" id="KW-0597">Phosphoprotein</keyword>
<accession>A0ABV7L878</accession>
<evidence type="ECO:0000259" key="3">
    <source>
        <dbReference type="PROSITE" id="PS50110"/>
    </source>
</evidence>
<dbReference type="PANTHER" id="PTHR45339">
    <property type="entry name" value="HYBRID SIGNAL TRANSDUCTION HISTIDINE KINASE J"/>
    <property type="match status" value="1"/>
</dbReference>
<gene>
    <name evidence="4" type="ORF">ACFOGJ_25020</name>
</gene>
<dbReference type="Pfam" id="PF00072">
    <property type="entry name" value="Response_reg"/>
    <property type="match status" value="1"/>
</dbReference>
<dbReference type="SUPFAM" id="SSF52172">
    <property type="entry name" value="CheY-like"/>
    <property type="match status" value="1"/>
</dbReference>
<dbReference type="PROSITE" id="PS50110">
    <property type="entry name" value="RESPONSE_REGULATORY"/>
    <property type="match status" value="1"/>
</dbReference>
<evidence type="ECO:0000313" key="4">
    <source>
        <dbReference type="EMBL" id="MFC3230535.1"/>
    </source>
</evidence>
<evidence type="ECO:0000313" key="5">
    <source>
        <dbReference type="Proteomes" id="UP001595528"/>
    </source>
</evidence>
<dbReference type="RefSeq" id="WP_379905781.1">
    <property type="nucleotide sequence ID" value="NZ_JBHRTR010000046.1"/>
</dbReference>
<dbReference type="SMART" id="SM00448">
    <property type="entry name" value="REC"/>
    <property type="match status" value="1"/>
</dbReference>
<dbReference type="PANTHER" id="PTHR45339:SF6">
    <property type="entry name" value="SENSORY HISTIDINE PROTEIN KINASE"/>
    <property type="match status" value="1"/>
</dbReference>
<proteinExistence type="predicted"/>
<dbReference type="Proteomes" id="UP001595528">
    <property type="component" value="Unassembled WGS sequence"/>
</dbReference>
<protein>
    <submittedName>
        <fullName evidence="4">Response regulator</fullName>
    </submittedName>
</protein>
<dbReference type="Gene3D" id="3.40.50.2300">
    <property type="match status" value="1"/>
</dbReference>
<organism evidence="4 5">
    <name type="scientific">Marinibaculum pumilum</name>
    <dbReference type="NCBI Taxonomy" id="1766165"/>
    <lineage>
        <taxon>Bacteria</taxon>
        <taxon>Pseudomonadati</taxon>
        <taxon>Pseudomonadota</taxon>
        <taxon>Alphaproteobacteria</taxon>
        <taxon>Rhodospirillales</taxon>
        <taxon>Rhodospirillaceae</taxon>
        <taxon>Marinibaculum</taxon>
    </lineage>
</organism>
<sequence>MPAKGGPGTPLRILLAEDNEMNLKVMQAFLSRPGFSTAVAMDGAAAVEAVAGGAFDVVLMDLRMPGVDGFEAARRIRALSGPQRGVRIIALSADVTGDVVRRCREAGMDDYLAKPVRLAVLDDRLAAIPRRAAAGGPDLEAQRA</sequence>
<feature type="modified residue" description="4-aspartylphosphate" evidence="2">
    <location>
        <position position="61"/>
    </location>
</feature>
<feature type="domain" description="Response regulatory" evidence="3">
    <location>
        <begin position="12"/>
        <end position="129"/>
    </location>
</feature>
<dbReference type="EMBL" id="JBHRTR010000046">
    <property type="protein sequence ID" value="MFC3230535.1"/>
    <property type="molecule type" value="Genomic_DNA"/>
</dbReference>
<name>A0ABV7L878_9PROT</name>
<evidence type="ECO:0000256" key="2">
    <source>
        <dbReference type="PROSITE-ProRule" id="PRU00169"/>
    </source>
</evidence>
<dbReference type="InterPro" id="IPR011006">
    <property type="entry name" value="CheY-like_superfamily"/>
</dbReference>
<dbReference type="CDD" id="cd17546">
    <property type="entry name" value="REC_hyHK_CKI1_RcsC-like"/>
    <property type="match status" value="1"/>
</dbReference>